<evidence type="ECO:0000256" key="5">
    <source>
        <dbReference type="SAM" id="MobiDB-lite"/>
    </source>
</evidence>
<dbReference type="GO" id="GO:0008270">
    <property type="term" value="F:zinc ion binding"/>
    <property type="evidence" value="ECO:0007669"/>
    <property type="project" value="UniProtKB-KW"/>
</dbReference>
<gene>
    <name evidence="7" type="ORF">PVL29_004261</name>
</gene>
<evidence type="ECO:0000256" key="1">
    <source>
        <dbReference type="ARBA" id="ARBA00022723"/>
    </source>
</evidence>
<feature type="region of interest" description="Disordered" evidence="5">
    <location>
        <begin position="208"/>
        <end position="354"/>
    </location>
</feature>
<feature type="compositionally biased region" description="Basic and acidic residues" evidence="5">
    <location>
        <begin position="208"/>
        <end position="218"/>
    </location>
</feature>
<comment type="caution">
    <text evidence="7">The sequence shown here is derived from an EMBL/GenBank/DDBJ whole genome shotgun (WGS) entry which is preliminary data.</text>
</comment>
<feature type="compositionally biased region" description="Polar residues" evidence="5">
    <location>
        <begin position="342"/>
        <end position="354"/>
    </location>
</feature>
<evidence type="ECO:0000259" key="6">
    <source>
        <dbReference type="PROSITE" id="PS50115"/>
    </source>
</evidence>
<feature type="compositionally biased region" description="Polar residues" evidence="5">
    <location>
        <begin position="323"/>
        <end position="335"/>
    </location>
</feature>
<feature type="region of interest" description="Disordered" evidence="5">
    <location>
        <begin position="460"/>
        <end position="539"/>
    </location>
</feature>
<dbReference type="PANTHER" id="PTHR46085:SF16">
    <property type="entry name" value="ARFGAP_RECO-LIKE ZINC FINGER DOMAIN-CONTAINING PROTEIN"/>
    <property type="match status" value="1"/>
</dbReference>
<dbReference type="SMART" id="SM00105">
    <property type="entry name" value="ArfGap"/>
    <property type="match status" value="1"/>
</dbReference>
<feature type="compositionally biased region" description="Low complexity" evidence="5">
    <location>
        <begin position="506"/>
        <end position="516"/>
    </location>
</feature>
<feature type="compositionally biased region" description="Low complexity" evidence="5">
    <location>
        <begin position="465"/>
        <end position="483"/>
    </location>
</feature>
<dbReference type="PRINTS" id="PR00405">
    <property type="entry name" value="REVINTRACTNG"/>
</dbReference>
<feature type="compositionally biased region" description="Low complexity" evidence="5">
    <location>
        <begin position="284"/>
        <end position="293"/>
    </location>
</feature>
<dbReference type="GO" id="GO:0005096">
    <property type="term" value="F:GTPase activator activity"/>
    <property type="evidence" value="ECO:0007669"/>
    <property type="project" value="InterPro"/>
</dbReference>
<dbReference type="InterPro" id="IPR044820">
    <property type="entry name" value="AGD14-like"/>
</dbReference>
<dbReference type="EMBL" id="JARBHA010000004">
    <property type="protein sequence ID" value="KAJ9702441.1"/>
    <property type="molecule type" value="Genomic_DNA"/>
</dbReference>
<dbReference type="PROSITE" id="PS50115">
    <property type="entry name" value="ARFGAP"/>
    <property type="match status" value="1"/>
</dbReference>
<feature type="compositionally biased region" description="Polar residues" evidence="5">
    <location>
        <begin position="304"/>
        <end position="315"/>
    </location>
</feature>
<dbReference type="Gene3D" id="1.10.220.150">
    <property type="entry name" value="Arf GTPase activating protein"/>
    <property type="match status" value="1"/>
</dbReference>
<organism evidence="7 8">
    <name type="scientific">Vitis rotundifolia</name>
    <name type="common">Muscadine grape</name>
    <dbReference type="NCBI Taxonomy" id="103349"/>
    <lineage>
        <taxon>Eukaryota</taxon>
        <taxon>Viridiplantae</taxon>
        <taxon>Streptophyta</taxon>
        <taxon>Embryophyta</taxon>
        <taxon>Tracheophyta</taxon>
        <taxon>Spermatophyta</taxon>
        <taxon>Magnoliopsida</taxon>
        <taxon>eudicotyledons</taxon>
        <taxon>Gunneridae</taxon>
        <taxon>Pentapetalae</taxon>
        <taxon>rosids</taxon>
        <taxon>Vitales</taxon>
        <taxon>Vitaceae</taxon>
        <taxon>Viteae</taxon>
        <taxon>Vitis</taxon>
    </lineage>
</organism>
<keyword evidence="3" id="KW-0862">Zinc</keyword>
<keyword evidence="2 4" id="KW-0863">Zinc-finger</keyword>
<protein>
    <recommendedName>
        <fullName evidence="6">Arf-GAP domain-containing protein</fullName>
    </recommendedName>
</protein>
<reference evidence="7 8" key="1">
    <citation type="journal article" date="2023" name="BMC Biotechnol.">
        <title>Vitis rotundifolia cv Carlos genome sequencing.</title>
        <authorList>
            <person name="Huff M."/>
            <person name="Hulse-Kemp A."/>
            <person name="Scheffler B."/>
            <person name="Youngblood R."/>
            <person name="Simpson S."/>
            <person name="Babiker E."/>
            <person name="Staton M."/>
        </authorList>
    </citation>
    <scope>NUCLEOTIDE SEQUENCE [LARGE SCALE GENOMIC DNA]</scope>
    <source>
        <tissue evidence="7">Leaf</tissue>
    </source>
</reference>
<dbReference type="SUPFAM" id="SSF57863">
    <property type="entry name" value="ArfGap/RecO-like zinc finger"/>
    <property type="match status" value="1"/>
</dbReference>
<proteinExistence type="predicted"/>
<dbReference type="CDD" id="cd08838">
    <property type="entry name" value="ArfGap_AGFG"/>
    <property type="match status" value="1"/>
</dbReference>
<dbReference type="InterPro" id="IPR001164">
    <property type="entry name" value="ArfGAP_dom"/>
</dbReference>
<feature type="domain" description="Arf-GAP" evidence="6">
    <location>
        <begin position="12"/>
        <end position="130"/>
    </location>
</feature>
<sequence length="728" mass="77904">MGTKVKEEEKIERTIRGLLKLAENRRCINCNSLGPQYVCTTFLTFVCTNCSGIHREFTHRIKSVSMAKFTTEEVTALQAGGNERAREIYLKDWDPQRHSLPDSSNLRKLREFIKHVYVDRKYTGERNVDKLPMVKVGNTGSRNSSLEIACEYRNSERSSPGGRSGDNSIKYYYDERRSPRFSHEHSRSGGFRRNPVRFEVVDDRVRDDRLGGGRRTESNRFSNGESRQISRLPDSQRKVDVSSSPELRPVSNILGENVSPLHVGELPNTNDRKDANASAHLKKIASSSSIGSIDRNPAEPKMANSGSLIDLSSNHGPADAAAVSQTQPAPSSTDIGNLASGEVSSKNKASDSPSTNILESLLSELSVPAVVRVGNISEGLSSGNMLTTHIVGVSSTSPPVNMLELPNSSGASISTSMINKSMLIPSEGAPAASQVGKMPMLAGDSGDFIDEVPEQLQLRDMQKCSPSASPSAASSSTSQQTSQLGGILCGQPQTSSFLSNTRGPFSTSEKSSQSVSELGQGISSPVGSKPPLMEAKPSGRKELPADLFTATYSPTPSPFPGWQTGSPYGMGFRMQYHPAAMTTPAFPSSVKSTNPFDFNDETTQVQAPVFPSMASLQGALPSVSAPVGISHASSLGVLPQMMEPQSPSHVSTTPPQSPYALALSTSPYARPQVPHTMLPSRHQGIGSITSDAAVFGSANTNQLPTGRYSVPATPDSYSFSSLGGNPFG</sequence>
<dbReference type="Pfam" id="PF01412">
    <property type="entry name" value="ArfGap"/>
    <property type="match status" value="1"/>
</dbReference>
<evidence type="ECO:0000256" key="2">
    <source>
        <dbReference type="ARBA" id="ARBA00022771"/>
    </source>
</evidence>
<dbReference type="InterPro" id="IPR037278">
    <property type="entry name" value="ARFGAP/RecO"/>
</dbReference>
<evidence type="ECO:0000256" key="4">
    <source>
        <dbReference type="PROSITE-ProRule" id="PRU00288"/>
    </source>
</evidence>
<dbReference type="Proteomes" id="UP001168098">
    <property type="component" value="Unassembled WGS sequence"/>
</dbReference>
<dbReference type="InterPro" id="IPR038508">
    <property type="entry name" value="ArfGAP_dom_sf"/>
</dbReference>
<keyword evidence="1" id="KW-0479">Metal-binding</keyword>
<dbReference type="PANTHER" id="PTHR46085">
    <property type="entry name" value="ARFGAP/RECO-RELATED"/>
    <property type="match status" value="1"/>
</dbReference>
<feature type="compositionally biased region" description="Polar residues" evidence="5">
    <location>
        <begin position="219"/>
        <end position="229"/>
    </location>
</feature>
<dbReference type="AlphaFoldDB" id="A0AA39A7L1"/>
<keyword evidence="8" id="KW-1185">Reference proteome</keyword>
<evidence type="ECO:0000256" key="3">
    <source>
        <dbReference type="ARBA" id="ARBA00022833"/>
    </source>
</evidence>
<evidence type="ECO:0000313" key="8">
    <source>
        <dbReference type="Proteomes" id="UP001168098"/>
    </source>
</evidence>
<feature type="compositionally biased region" description="Polar residues" evidence="5">
    <location>
        <begin position="491"/>
        <end position="505"/>
    </location>
</feature>
<name>A0AA39A7L1_VITRO</name>
<dbReference type="FunFam" id="1.10.220.150:FF:000005">
    <property type="entry name" value="Arf-GAP domain and FG repeat-containing protein 1"/>
    <property type="match status" value="1"/>
</dbReference>
<accession>A0AA39A7L1</accession>
<evidence type="ECO:0000313" key="7">
    <source>
        <dbReference type="EMBL" id="KAJ9702441.1"/>
    </source>
</evidence>